<dbReference type="AlphaFoldDB" id="A0A7Z0EDY0"/>
<feature type="domain" description="ABC transporter substrate-binding protein PnrA-like" evidence="8">
    <location>
        <begin position="49"/>
        <end position="331"/>
    </location>
</feature>
<feature type="chain" id="PRO_5038407150" evidence="7">
    <location>
        <begin position="24"/>
        <end position="363"/>
    </location>
</feature>
<keyword evidence="10" id="KW-1185">Reference proteome</keyword>
<dbReference type="Proteomes" id="UP000537260">
    <property type="component" value="Unassembled WGS sequence"/>
</dbReference>
<reference evidence="9 10" key="1">
    <citation type="submission" date="2020-07" db="EMBL/GenBank/DDBJ databases">
        <title>Sequencing the genomes of 1000 actinobacteria strains.</title>
        <authorList>
            <person name="Klenk H.-P."/>
        </authorList>
    </citation>
    <scope>NUCLEOTIDE SEQUENCE [LARGE SCALE GENOMIC DNA]</scope>
    <source>
        <strain evidence="9 10">LI1</strain>
    </source>
</reference>
<keyword evidence="6" id="KW-0449">Lipoprotein</keyword>
<keyword evidence="5" id="KW-0472">Membrane</keyword>
<protein>
    <submittedName>
        <fullName evidence="9">Basic membrane protein A</fullName>
    </submittedName>
</protein>
<dbReference type="GO" id="GO:0005886">
    <property type="term" value="C:plasma membrane"/>
    <property type="evidence" value="ECO:0007669"/>
    <property type="project" value="UniProtKB-SubCell"/>
</dbReference>
<dbReference type="InterPro" id="IPR003760">
    <property type="entry name" value="PnrA-like"/>
</dbReference>
<comment type="similarity">
    <text evidence="2">Belongs to the BMP lipoprotein family.</text>
</comment>
<evidence type="ECO:0000313" key="10">
    <source>
        <dbReference type="Proteomes" id="UP000537260"/>
    </source>
</evidence>
<dbReference type="PANTHER" id="PTHR34296:SF2">
    <property type="entry name" value="ABC TRANSPORTER GUANOSINE-BINDING PROTEIN NUPN"/>
    <property type="match status" value="1"/>
</dbReference>
<dbReference type="PROSITE" id="PS51257">
    <property type="entry name" value="PROKAR_LIPOPROTEIN"/>
    <property type="match status" value="1"/>
</dbReference>
<feature type="signal peptide" evidence="7">
    <location>
        <begin position="1"/>
        <end position="23"/>
    </location>
</feature>
<dbReference type="CDD" id="cd06354">
    <property type="entry name" value="PBP1_PrnA-like"/>
    <property type="match status" value="1"/>
</dbReference>
<accession>A0A7Z0EDY0</accession>
<evidence type="ECO:0000256" key="6">
    <source>
        <dbReference type="ARBA" id="ARBA00023288"/>
    </source>
</evidence>
<evidence type="ECO:0000313" key="9">
    <source>
        <dbReference type="EMBL" id="NYJ19887.1"/>
    </source>
</evidence>
<dbReference type="Gene3D" id="3.40.50.2300">
    <property type="match status" value="2"/>
</dbReference>
<proteinExistence type="inferred from homology"/>
<gene>
    <name evidence="9" type="ORF">HNR05_001678</name>
</gene>
<sequence length="363" mass="37346">MSLKNLKLLSVGIVGLSIAAVLAGCAPAPSATPSQSAAGSSNYLPCIVSDTAGFNDHSFNQLGLQGVQQAATKLGSTSKKVESKSPSDYVPNVNELVAQKCNIIVASGFNLVAAVQTAAAANPKTDFAMIDDNSIKLPNVKPVVYNTNESAFLGGYAAAAFSKTGVVATYGGQELPSVTIYMDGFWDGVQYYNKKNNATVKVLGWDEATQKGTFVGNFTDQNASKTIATNLIGQGADVIVPVAGSLYQGAGAAIRSAGTPAVLEGVDADIFLTDTNGYQDLVLTSILKNIQPTVATVVEQSASTSTFDNSPYVGTLKNDGVGLSPFHDFASKIPSTLTAELKTIQAGIIDGSIPVASPSAFAG</sequence>
<evidence type="ECO:0000256" key="4">
    <source>
        <dbReference type="ARBA" id="ARBA00022729"/>
    </source>
</evidence>
<evidence type="ECO:0000256" key="2">
    <source>
        <dbReference type="ARBA" id="ARBA00008610"/>
    </source>
</evidence>
<evidence type="ECO:0000256" key="5">
    <source>
        <dbReference type="ARBA" id="ARBA00023136"/>
    </source>
</evidence>
<evidence type="ECO:0000256" key="1">
    <source>
        <dbReference type="ARBA" id="ARBA00004193"/>
    </source>
</evidence>
<evidence type="ECO:0000256" key="7">
    <source>
        <dbReference type="SAM" id="SignalP"/>
    </source>
</evidence>
<evidence type="ECO:0000259" key="8">
    <source>
        <dbReference type="Pfam" id="PF02608"/>
    </source>
</evidence>
<keyword evidence="3" id="KW-1003">Cell membrane</keyword>
<dbReference type="EMBL" id="JACCFM010000001">
    <property type="protein sequence ID" value="NYJ19887.1"/>
    <property type="molecule type" value="Genomic_DNA"/>
</dbReference>
<dbReference type="Pfam" id="PF02608">
    <property type="entry name" value="Bmp"/>
    <property type="match status" value="1"/>
</dbReference>
<dbReference type="InterPro" id="IPR028082">
    <property type="entry name" value="Peripla_BP_I"/>
</dbReference>
<dbReference type="RefSeq" id="WP_179578573.1">
    <property type="nucleotide sequence ID" value="NZ_JACCFM010000001.1"/>
</dbReference>
<evidence type="ECO:0000256" key="3">
    <source>
        <dbReference type="ARBA" id="ARBA00022475"/>
    </source>
</evidence>
<organism evidence="9 10">
    <name type="scientific">Glaciibacter psychrotolerans</name>
    <dbReference type="NCBI Taxonomy" id="670054"/>
    <lineage>
        <taxon>Bacteria</taxon>
        <taxon>Bacillati</taxon>
        <taxon>Actinomycetota</taxon>
        <taxon>Actinomycetes</taxon>
        <taxon>Micrococcales</taxon>
        <taxon>Microbacteriaceae</taxon>
        <taxon>Glaciibacter</taxon>
    </lineage>
</organism>
<dbReference type="InterPro" id="IPR050957">
    <property type="entry name" value="BMP_lipoprotein"/>
</dbReference>
<dbReference type="SUPFAM" id="SSF53822">
    <property type="entry name" value="Periplasmic binding protein-like I"/>
    <property type="match status" value="1"/>
</dbReference>
<comment type="caution">
    <text evidence="9">The sequence shown here is derived from an EMBL/GenBank/DDBJ whole genome shotgun (WGS) entry which is preliminary data.</text>
</comment>
<name>A0A7Z0EDY0_9MICO</name>
<keyword evidence="4 7" id="KW-0732">Signal</keyword>
<comment type="subcellular location">
    <subcellularLocation>
        <location evidence="1">Cell membrane</location>
        <topology evidence="1">Lipid-anchor</topology>
    </subcellularLocation>
</comment>
<dbReference type="PANTHER" id="PTHR34296">
    <property type="entry name" value="TRANSCRIPTIONAL ACTIVATOR PROTEIN MED"/>
    <property type="match status" value="1"/>
</dbReference>